<feature type="region of interest" description="Disordered" evidence="9">
    <location>
        <begin position="87"/>
        <end position="220"/>
    </location>
</feature>
<dbReference type="RefSeq" id="XP_013752904.1">
    <property type="nucleotide sequence ID" value="XM_013897450.1"/>
</dbReference>
<feature type="compositionally biased region" description="Low complexity" evidence="9">
    <location>
        <begin position="163"/>
        <end position="207"/>
    </location>
</feature>
<evidence type="ECO:0000256" key="9">
    <source>
        <dbReference type="SAM" id="MobiDB-lite"/>
    </source>
</evidence>
<evidence type="ECO:0000259" key="10">
    <source>
        <dbReference type="PROSITE" id="PS51999"/>
    </source>
</evidence>
<dbReference type="Gene3D" id="3.40.50.300">
    <property type="entry name" value="P-loop containing nucleotide triphosphate hydrolases"/>
    <property type="match status" value="2"/>
</dbReference>
<feature type="compositionally biased region" description="Low complexity" evidence="9">
    <location>
        <begin position="127"/>
        <end position="138"/>
    </location>
</feature>
<dbReference type="SUPFAM" id="SSF52540">
    <property type="entry name" value="P-loop containing nucleoside triphosphate hydrolases"/>
    <property type="match status" value="1"/>
</dbReference>
<dbReference type="GO" id="GO:0004519">
    <property type="term" value="F:endonuclease activity"/>
    <property type="evidence" value="ECO:0007669"/>
    <property type="project" value="UniProtKB-KW"/>
</dbReference>
<dbReference type="InterPro" id="IPR018838">
    <property type="entry name" value="ZGRF1-like_N"/>
</dbReference>
<keyword evidence="6" id="KW-0862">Zinc</keyword>
<proteinExistence type="predicted"/>
<evidence type="ECO:0000256" key="2">
    <source>
        <dbReference type="ARBA" id="ARBA00022741"/>
    </source>
</evidence>
<dbReference type="PANTHER" id="PTHR10887">
    <property type="entry name" value="DNA2/NAM7 HELICASE FAMILY"/>
    <property type="match status" value="1"/>
</dbReference>
<dbReference type="FunFam" id="3.40.50.300:FF:000326">
    <property type="entry name" value="P-loop containing nucleoside triphosphate hydrolase"/>
    <property type="match status" value="1"/>
</dbReference>
<dbReference type="eggNOG" id="KOG1802">
    <property type="taxonomic scope" value="Eukaryota"/>
</dbReference>
<dbReference type="GO" id="GO:0008270">
    <property type="term" value="F:zinc ion binding"/>
    <property type="evidence" value="ECO:0007669"/>
    <property type="project" value="UniProtKB-KW"/>
</dbReference>
<dbReference type="InterPro" id="IPR045055">
    <property type="entry name" value="DNA2/NAM7-like"/>
</dbReference>
<dbReference type="Pfam" id="PF13086">
    <property type="entry name" value="AAA_11"/>
    <property type="match status" value="2"/>
</dbReference>
<evidence type="ECO:0000256" key="1">
    <source>
        <dbReference type="ARBA" id="ARBA00022723"/>
    </source>
</evidence>
<keyword evidence="11" id="KW-0540">Nuclease</keyword>
<dbReference type="EMBL" id="GL349503">
    <property type="protein sequence ID" value="KNC55751.1"/>
    <property type="molecule type" value="Genomic_DNA"/>
</dbReference>
<dbReference type="Proteomes" id="UP000054408">
    <property type="component" value="Unassembled WGS sequence"/>
</dbReference>
<feature type="compositionally biased region" description="Gly residues" evidence="9">
    <location>
        <begin position="274"/>
        <end position="292"/>
    </location>
</feature>
<dbReference type="GO" id="GO:0016787">
    <property type="term" value="F:hydrolase activity"/>
    <property type="evidence" value="ECO:0007669"/>
    <property type="project" value="UniProtKB-KW"/>
</dbReference>
<sequence>MSTGTSSSTPSTPSSTFTILYTTHLTRKRKVFHDGTLAVRPDTSKMTLKDEQGKVLETFFIPTGVIVQPGAEIRMQKHIVQVEDLVRPHGAAPPPPLAKTAPAATESGRASPVLSAQPRRRSRLARPRASLHAAAPAPVDHSGGAGRQSPVSGAGPGSPPGSPRLLAPRSRSRNELLSLLSGVPSPSPGPAVAAVASATGASTTPSPADRPAPAPDHTLARPFKRHRPLVSATGRAASGARSAPAGGEWISRRKRAAVSAACKLTIPHASQVGCGSGGGSGSSSGGQGGDGAGSVRYTEVATTFNLPADYIAAFQAAIYEEINAQLARKMEDYHGLSRRIGSYPPAITAKTAQVSGAGKGAQPKAPLCDCAPARKSRMLVVRKAGRNQGRAFFKCAGSKCDFFAWVDALRPGGGSSGGYDASSDGSGQGPRGSDAFAAARTCTRARERVLRSNDVAFYGSTSLVKEAGVSLGRAFVAGSAYLLLEQAEAAAAFSKGDVWLISRSGEFPPDGTYFGVSTFYSPSSESQLELRFEGSQPPFVGRSRVYAIRGPNAQSLWSMLEVLAQPKLRHMPILPALLQPAEAPAPPATAVSRGGDSLFVLKLEPSEIAALMRRYVDEYSLNAGQVQVFEAVLGMFEAEDDDGVRSAALPGRAATGCSLVLVHGVFGSGKSFTLSVLIMFLVELFEAAQVSRKLRILISAATNVAVDRVLVTLLELGFESFSRVGSVRKIAKPILPHVYRLKAGASARSDAEYEADLKYMLKTAESGAERALIADALAQFKSGASSRVAAKLKTAPVFGTTCLSAFKKEFDGTMFPLIFLDEASQMLEPMSLLPLFRAQGAKLVLVGDPKQLPPTLTTEAASPAAPGLGRSLFDRAVAAGVTPVMLNTQYRCHPTISRICNTLFYGSSLADGVTADDRARLHPALPTLMFVDVFRGRDRLEGKSFSNSEEVAVVLATVRDLVSEFGVAAADIGVIALYRVQVERLKAAAKADEAGAFSELQISSVDAFQGAEKQVIVLSTVSSSMRSFIESPNRLNVALSRARHHLIVVGNGAALARSSLWNYVQQVAMDSDAGFVRVGAVDTFSLARHLNVAATGGE</sequence>
<dbReference type="InterPro" id="IPR041679">
    <property type="entry name" value="DNA2/NAM7-like_C"/>
</dbReference>
<dbReference type="GeneID" id="25569201"/>
<keyword evidence="1" id="KW-0479">Metal-binding</keyword>
<feature type="domain" description="GRF-type" evidence="10">
    <location>
        <begin position="368"/>
        <end position="409"/>
    </location>
</feature>
<evidence type="ECO:0000256" key="6">
    <source>
        <dbReference type="ARBA" id="ARBA00022833"/>
    </source>
</evidence>
<organism evidence="11 12">
    <name type="scientific">Thecamonas trahens ATCC 50062</name>
    <dbReference type="NCBI Taxonomy" id="461836"/>
    <lineage>
        <taxon>Eukaryota</taxon>
        <taxon>Apusozoa</taxon>
        <taxon>Apusomonadida</taxon>
        <taxon>Apusomonadidae</taxon>
        <taxon>Thecamonas</taxon>
    </lineage>
</organism>
<protein>
    <submittedName>
        <fullName evidence="11">tRNA-splicing endonuclease positive effector</fullName>
    </submittedName>
</protein>
<dbReference type="PROSITE" id="PS51999">
    <property type="entry name" value="ZF_GRF"/>
    <property type="match status" value="1"/>
</dbReference>
<keyword evidence="12" id="KW-1185">Reference proteome</keyword>
<dbReference type="Pfam" id="PF06839">
    <property type="entry name" value="Zn_ribbon_GRF"/>
    <property type="match status" value="1"/>
</dbReference>
<gene>
    <name evidence="11" type="ORF">AMSG_11148</name>
</gene>
<reference evidence="11 12" key="1">
    <citation type="submission" date="2010-05" db="EMBL/GenBank/DDBJ databases">
        <title>The Genome Sequence of Thecamonas trahens ATCC 50062.</title>
        <authorList>
            <consortium name="The Broad Institute Genome Sequencing Platform"/>
            <person name="Russ C."/>
            <person name="Cuomo C."/>
            <person name="Shea T."/>
            <person name="Young S.K."/>
            <person name="Zeng Q."/>
            <person name="Koehrsen M."/>
            <person name="Haas B."/>
            <person name="Borodovsky M."/>
            <person name="Guigo R."/>
            <person name="Alvarado L."/>
            <person name="Berlin A."/>
            <person name="Bochicchio J."/>
            <person name="Borenstein D."/>
            <person name="Chapman S."/>
            <person name="Chen Z."/>
            <person name="Freedman E."/>
            <person name="Gellesch M."/>
            <person name="Goldberg J."/>
            <person name="Griggs A."/>
            <person name="Gujja S."/>
            <person name="Heilman E."/>
            <person name="Heiman D."/>
            <person name="Hepburn T."/>
            <person name="Howarth C."/>
            <person name="Jen D."/>
            <person name="Larson L."/>
            <person name="Mehta T."/>
            <person name="Park D."/>
            <person name="Pearson M."/>
            <person name="Roberts A."/>
            <person name="Saif S."/>
            <person name="Shenoy N."/>
            <person name="Sisk P."/>
            <person name="Stolte C."/>
            <person name="Sykes S."/>
            <person name="Thomson T."/>
            <person name="Walk T."/>
            <person name="White J."/>
            <person name="Yandava C."/>
            <person name="Burger G."/>
            <person name="Gray M.W."/>
            <person name="Holland P.W.H."/>
            <person name="King N."/>
            <person name="Lang F.B.F."/>
            <person name="Roger A.J."/>
            <person name="Ruiz-Trillo I."/>
            <person name="Lander E."/>
            <person name="Nusbaum C."/>
        </authorList>
    </citation>
    <scope>NUCLEOTIDE SEQUENCE [LARGE SCALE GENOMIC DNA]</scope>
    <source>
        <strain evidence="11 12">ATCC 50062</strain>
    </source>
</reference>
<dbReference type="Pfam" id="PF10382">
    <property type="entry name" value="ZGRF1-like_N"/>
    <property type="match status" value="1"/>
</dbReference>
<keyword evidence="7" id="KW-0067">ATP-binding</keyword>
<keyword evidence="2" id="KW-0547">Nucleotide-binding</keyword>
<evidence type="ECO:0000256" key="8">
    <source>
        <dbReference type="PROSITE-ProRule" id="PRU01343"/>
    </source>
</evidence>
<dbReference type="InterPro" id="IPR041677">
    <property type="entry name" value="DNA2/NAM7_AAA_11"/>
</dbReference>
<dbReference type="OrthoDB" id="6513042at2759"/>
<feature type="region of interest" description="Disordered" evidence="9">
    <location>
        <begin position="273"/>
        <end position="292"/>
    </location>
</feature>
<dbReference type="CDD" id="cd18808">
    <property type="entry name" value="SF1_C_Upf1"/>
    <property type="match status" value="1"/>
</dbReference>
<evidence type="ECO:0000256" key="5">
    <source>
        <dbReference type="ARBA" id="ARBA00022806"/>
    </source>
</evidence>
<dbReference type="InterPro" id="IPR047187">
    <property type="entry name" value="SF1_C_Upf1"/>
</dbReference>
<dbReference type="GO" id="GO:0004386">
    <property type="term" value="F:helicase activity"/>
    <property type="evidence" value="ECO:0007669"/>
    <property type="project" value="UniProtKB-KW"/>
</dbReference>
<dbReference type="InterPro" id="IPR027417">
    <property type="entry name" value="P-loop_NTPase"/>
</dbReference>
<dbReference type="AlphaFoldDB" id="A0A0L0DUM0"/>
<evidence type="ECO:0000313" key="11">
    <source>
        <dbReference type="EMBL" id="KNC55751.1"/>
    </source>
</evidence>
<keyword evidence="11" id="KW-0255">Endonuclease</keyword>
<accession>A0A0L0DUM0</accession>
<dbReference type="GO" id="GO:0005524">
    <property type="term" value="F:ATP binding"/>
    <property type="evidence" value="ECO:0007669"/>
    <property type="project" value="UniProtKB-KW"/>
</dbReference>
<dbReference type="PANTHER" id="PTHR10887:SF495">
    <property type="entry name" value="HELICASE SENATAXIN ISOFORM X1-RELATED"/>
    <property type="match status" value="1"/>
</dbReference>
<keyword evidence="4" id="KW-0378">Hydrolase</keyword>
<evidence type="ECO:0000313" key="12">
    <source>
        <dbReference type="Proteomes" id="UP000054408"/>
    </source>
</evidence>
<name>A0A0L0DUM0_THETB</name>
<dbReference type="STRING" id="461836.A0A0L0DUM0"/>
<keyword evidence="5" id="KW-0347">Helicase</keyword>
<dbReference type="Pfam" id="PF13087">
    <property type="entry name" value="AAA_12"/>
    <property type="match status" value="1"/>
</dbReference>
<evidence type="ECO:0000256" key="4">
    <source>
        <dbReference type="ARBA" id="ARBA00022801"/>
    </source>
</evidence>
<keyword evidence="3 8" id="KW-0863">Zinc-finger</keyword>
<dbReference type="InterPro" id="IPR010666">
    <property type="entry name" value="Znf_GRF"/>
</dbReference>
<evidence type="ECO:0000256" key="3">
    <source>
        <dbReference type="ARBA" id="ARBA00022771"/>
    </source>
</evidence>
<dbReference type="GO" id="GO:0005694">
    <property type="term" value="C:chromosome"/>
    <property type="evidence" value="ECO:0007669"/>
    <property type="project" value="UniProtKB-ARBA"/>
</dbReference>
<evidence type="ECO:0000256" key="7">
    <source>
        <dbReference type="ARBA" id="ARBA00022840"/>
    </source>
</evidence>